<dbReference type="InterPro" id="IPR032465">
    <property type="entry name" value="ACMSD"/>
</dbReference>
<dbReference type="Gene3D" id="3.20.20.140">
    <property type="entry name" value="Metal-dependent hydrolases"/>
    <property type="match status" value="1"/>
</dbReference>
<dbReference type="CDD" id="cd01292">
    <property type="entry name" value="metallo-dependent_hydrolases"/>
    <property type="match status" value="1"/>
</dbReference>
<reference evidence="4" key="1">
    <citation type="submission" date="2016-10" db="EMBL/GenBank/DDBJ databases">
        <authorList>
            <person name="Varghese N."/>
            <person name="Submissions S."/>
        </authorList>
    </citation>
    <scope>NUCLEOTIDE SEQUENCE [LARGE SCALE GENOMIC DNA]</scope>
    <source>
        <strain evidence="4">DSM 45460</strain>
    </source>
</reference>
<protein>
    <recommendedName>
        <fullName evidence="2">Amidohydrolase-related domain-containing protein</fullName>
    </recommendedName>
</protein>
<evidence type="ECO:0000256" key="1">
    <source>
        <dbReference type="ARBA" id="ARBA00023239"/>
    </source>
</evidence>
<dbReference type="GO" id="GO:0016831">
    <property type="term" value="F:carboxy-lyase activity"/>
    <property type="evidence" value="ECO:0007669"/>
    <property type="project" value="InterPro"/>
</dbReference>
<evidence type="ECO:0000313" key="4">
    <source>
        <dbReference type="Proteomes" id="UP000199213"/>
    </source>
</evidence>
<dbReference type="Proteomes" id="UP000199213">
    <property type="component" value="Unassembled WGS sequence"/>
</dbReference>
<dbReference type="InterPro" id="IPR006680">
    <property type="entry name" value="Amidohydro-rel"/>
</dbReference>
<keyword evidence="4" id="KW-1185">Reference proteome</keyword>
<keyword evidence="1" id="KW-0456">Lyase</keyword>
<dbReference type="GO" id="GO:0016787">
    <property type="term" value="F:hydrolase activity"/>
    <property type="evidence" value="ECO:0007669"/>
    <property type="project" value="InterPro"/>
</dbReference>
<dbReference type="InterPro" id="IPR032466">
    <property type="entry name" value="Metal_Hydrolase"/>
</dbReference>
<gene>
    <name evidence="3" type="ORF">SAMN04487820_101470</name>
</gene>
<dbReference type="GO" id="GO:0005737">
    <property type="term" value="C:cytoplasm"/>
    <property type="evidence" value="ECO:0007669"/>
    <property type="project" value="TreeGrafter"/>
</dbReference>
<feature type="domain" description="Amidohydrolase-related" evidence="2">
    <location>
        <begin position="40"/>
        <end position="314"/>
    </location>
</feature>
<evidence type="ECO:0000259" key="2">
    <source>
        <dbReference type="Pfam" id="PF04909"/>
    </source>
</evidence>
<dbReference type="PANTHER" id="PTHR21240:SF28">
    <property type="entry name" value="ISO-OROTATE DECARBOXYLASE (EUROFUNG)"/>
    <property type="match status" value="1"/>
</dbReference>
<evidence type="ECO:0000313" key="3">
    <source>
        <dbReference type="EMBL" id="SDJ72073.1"/>
    </source>
</evidence>
<dbReference type="AlphaFoldDB" id="A0A1G8W1Y2"/>
<dbReference type="Pfam" id="PF04909">
    <property type="entry name" value="Amidohydro_2"/>
    <property type="match status" value="1"/>
</dbReference>
<dbReference type="PANTHER" id="PTHR21240">
    <property type="entry name" value="2-AMINO-3-CARBOXYLMUCONATE-6-SEMIALDEHYDE DECARBOXYLASE"/>
    <property type="match status" value="1"/>
</dbReference>
<sequence>MLGSGGARGLRLPAVNGIEGPPSDEGVPDWIAGLGLPGLVDLHTHFLPERVLRKVWDYFDLAGTHYGIEWPIRYRFDEPTRLGVLESLGVRAFAPLVYPHKPGMAEWLNRWALEFGRTTVGAVPTATMYPEPEAADYVAAALDAGARCFKVHVQVGGFDPRDPLLERPWQLLAASGVPVVVHCGHGPLRGEFTGLDVFAEVLERHPGLVTVLAHAGMPEYGRALELARDHPGVYLDTTMVGVAFSERFAPLPSDWAARLLPVADRVVLGSDFPNIPYPYAEQLAAVAGWAGSDERLGIPFLRAVLHDTPARLLGCG</sequence>
<proteinExistence type="predicted"/>
<organism evidence="3 4">
    <name type="scientific">Actinopolyspora mzabensis</name>
    <dbReference type="NCBI Taxonomy" id="995066"/>
    <lineage>
        <taxon>Bacteria</taxon>
        <taxon>Bacillati</taxon>
        <taxon>Actinomycetota</taxon>
        <taxon>Actinomycetes</taxon>
        <taxon>Actinopolysporales</taxon>
        <taxon>Actinopolysporaceae</taxon>
        <taxon>Actinopolyspora</taxon>
    </lineage>
</organism>
<name>A0A1G8W1Y2_ACTMZ</name>
<dbReference type="EMBL" id="FNFM01000001">
    <property type="protein sequence ID" value="SDJ72073.1"/>
    <property type="molecule type" value="Genomic_DNA"/>
</dbReference>
<dbReference type="SUPFAM" id="SSF51556">
    <property type="entry name" value="Metallo-dependent hydrolases"/>
    <property type="match status" value="1"/>
</dbReference>
<dbReference type="GO" id="GO:0019748">
    <property type="term" value="P:secondary metabolic process"/>
    <property type="evidence" value="ECO:0007669"/>
    <property type="project" value="TreeGrafter"/>
</dbReference>
<accession>A0A1G8W1Y2</accession>